<accession>A0A7G5IEX9</accession>
<organism evidence="1 2">
    <name type="scientific">Sandaracinobacteroides saxicola</name>
    <dbReference type="NCBI Taxonomy" id="2759707"/>
    <lineage>
        <taxon>Bacteria</taxon>
        <taxon>Pseudomonadati</taxon>
        <taxon>Pseudomonadota</taxon>
        <taxon>Alphaproteobacteria</taxon>
        <taxon>Sphingomonadales</taxon>
        <taxon>Sphingosinicellaceae</taxon>
        <taxon>Sandaracinobacteroides</taxon>
    </lineage>
</organism>
<proteinExistence type="predicted"/>
<dbReference type="RefSeq" id="WP_182294767.1">
    <property type="nucleotide sequence ID" value="NZ_CP059851.1"/>
</dbReference>
<evidence type="ECO:0000313" key="2">
    <source>
        <dbReference type="Proteomes" id="UP000515292"/>
    </source>
</evidence>
<name>A0A7G5IEX9_9SPHN</name>
<sequence length="82" mass="8708">MPADRRMETEGSAMMGERLCANCGMWSQVRVEGPGVPGIPGSPAQGECKRYAPHPSVGSGHRHVLWPVTAAADFCGEWVAKG</sequence>
<dbReference type="KEGG" id="sand:H3309_11055"/>
<dbReference type="AlphaFoldDB" id="A0A7G5IEX9"/>
<evidence type="ECO:0000313" key="1">
    <source>
        <dbReference type="EMBL" id="QMW21921.1"/>
    </source>
</evidence>
<dbReference type="EMBL" id="CP059851">
    <property type="protein sequence ID" value="QMW21921.1"/>
    <property type="molecule type" value="Genomic_DNA"/>
</dbReference>
<reference evidence="1 2" key="1">
    <citation type="submission" date="2020-07" db="EMBL/GenBank/DDBJ databases">
        <title>Complete genome sequence for Sandaracinobacter sp. M6.</title>
        <authorList>
            <person name="Tang Y."/>
            <person name="Liu Q."/>
            <person name="Guo Z."/>
            <person name="Lei P."/>
            <person name="Huang B."/>
        </authorList>
    </citation>
    <scope>NUCLEOTIDE SEQUENCE [LARGE SCALE GENOMIC DNA]</scope>
    <source>
        <strain evidence="1 2">M6</strain>
    </source>
</reference>
<dbReference type="Proteomes" id="UP000515292">
    <property type="component" value="Chromosome"/>
</dbReference>
<keyword evidence="2" id="KW-1185">Reference proteome</keyword>
<protein>
    <submittedName>
        <fullName evidence="1">Uncharacterized protein</fullName>
    </submittedName>
</protein>
<gene>
    <name evidence="1" type="ORF">H3309_11055</name>
</gene>